<evidence type="ECO:0000256" key="1">
    <source>
        <dbReference type="SAM" id="MobiDB-lite"/>
    </source>
</evidence>
<reference evidence="2" key="2">
    <citation type="journal article" date="2020" name="Nat. Commun.">
        <title>Large-scale genome sequencing of mycorrhizal fungi provides insights into the early evolution of symbiotic traits.</title>
        <authorList>
            <person name="Miyauchi S."/>
            <person name="Kiss E."/>
            <person name="Kuo A."/>
            <person name="Drula E."/>
            <person name="Kohler A."/>
            <person name="Sanchez-Garcia M."/>
            <person name="Morin E."/>
            <person name="Andreopoulos B."/>
            <person name="Barry K.W."/>
            <person name="Bonito G."/>
            <person name="Buee M."/>
            <person name="Carver A."/>
            <person name="Chen C."/>
            <person name="Cichocki N."/>
            <person name="Clum A."/>
            <person name="Culley D."/>
            <person name="Crous P.W."/>
            <person name="Fauchery L."/>
            <person name="Girlanda M."/>
            <person name="Hayes R.D."/>
            <person name="Keri Z."/>
            <person name="LaButti K."/>
            <person name="Lipzen A."/>
            <person name="Lombard V."/>
            <person name="Magnuson J."/>
            <person name="Maillard F."/>
            <person name="Murat C."/>
            <person name="Nolan M."/>
            <person name="Ohm R.A."/>
            <person name="Pangilinan J."/>
            <person name="Pereira M.F."/>
            <person name="Perotto S."/>
            <person name="Peter M."/>
            <person name="Pfister S."/>
            <person name="Riley R."/>
            <person name="Sitrit Y."/>
            <person name="Stielow J.B."/>
            <person name="Szollosi G."/>
            <person name="Zifcakova L."/>
            <person name="Stursova M."/>
            <person name="Spatafora J.W."/>
            <person name="Tedersoo L."/>
            <person name="Vaario L.M."/>
            <person name="Yamada A."/>
            <person name="Yan M."/>
            <person name="Wang P."/>
            <person name="Xu J."/>
            <person name="Bruns T."/>
            <person name="Baldrian P."/>
            <person name="Vilgalys R."/>
            <person name="Dunand C."/>
            <person name="Henrissat B."/>
            <person name="Grigoriev I.V."/>
            <person name="Hibbett D."/>
            <person name="Nagy L.G."/>
            <person name="Martin F.M."/>
        </authorList>
    </citation>
    <scope>NUCLEOTIDE SEQUENCE</scope>
    <source>
        <strain evidence="2">Prilba</strain>
    </source>
</reference>
<comment type="caution">
    <text evidence="2">The sequence shown here is derived from an EMBL/GenBank/DDBJ whole genome shotgun (WGS) entry which is preliminary data.</text>
</comment>
<dbReference type="Proteomes" id="UP000759537">
    <property type="component" value="Unassembled WGS sequence"/>
</dbReference>
<feature type="region of interest" description="Disordered" evidence="1">
    <location>
        <begin position="25"/>
        <end position="56"/>
    </location>
</feature>
<name>A0A9P5N4K0_9AGAM</name>
<gene>
    <name evidence="2" type="ORF">DFH94DRAFT_179488</name>
</gene>
<evidence type="ECO:0000313" key="2">
    <source>
        <dbReference type="EMBL" id="KAF8486306.1"/>
    </source>
</evidence>
<keyword evidence="3" id="KW-1185">Reference proteome</keyword>
<sequence>MSQIDIELAALLSSLSFEHPIPHASLPATSSDMDEDRGYQSDSTDISTSSVAQARPSPCPCAILQAFACYHGGSVDAAQTIGDAELSQLVFMHREAFLACPSAHTGCSASFKGLASLLERRIQQPAGGSLGMDAVGMLRTEAWLLSGWGA</sequence>
<feature type="compositionally biased region" description="Polar residues" evidence="1">
    <location>
        <begin position="40"/>
        <end position="52"/>
    </location>
</feature>
<reference evidence="2" key="1">
    <citation type="submission" date="2019-10" db="EMBL/GenBank/DDBJ databases">
        <authorList>
            <consortium name="DOE Joint Genome Institute"/>
            <person name="Kuo A."/>
            <person name="Miyauchi S."/>
            <person name="Kiss E."/>
            <person name="Drula E."/>
            <person name="Kohler A."/>
            <person name="Sanchez-Garcia M."/>
            <person name="Andreopoulos B."/>
            <person name="Barry K.W."/>
            <person name="Bonito G."/>
            <person name="Buee M."/>
            <person name="Carver A."/>
            <person name="Chen C."/>
            <person name="Cichocki N."/>
            <person name="Clum A."/>
            <person name="Culley D."/>
            <person name="Crous P.W."/>
            <person name="Fauchery L."/>
            <person name="Girlanda M."/>
            <person name="Hayes R."/>
            <person name="Keri Z."/>
            <person name="LaButti K."/>
            <person name="Lipzen A."/>
            <person name="Lombard V."/>
            <person name="Magnuson J."/>
            <person name="Maillard F."/>
            <person name="Morin E."/>
            <person name="Murat C."/>
            <person name="Nolan M."/>
            <person name="Ohm R."/>
            <person name="Pangilinan J."/>
            <person name="Pereira M."/>
            <person name="Perotto S."/>
            <person name="Peter M."/>
            <person name="Riley R."/>
            <person name="Sitrit Y."/>
            <person name="Stielow B."/>
            <person name="Szollosi G."/>
            <person name="Zifcakova L."/>
            <person name="Stursova M."/>
            <person name="Spatafora J.W."/>
            <person name="Tedersoo L."/>
            <person name="Vaario L.-M."/>
            <person name="Yamada A."/>
            <person name="Yan M."/>
            <person name="Wang P."/>
            <person name="Xu J."/>
            <person name="Bruns T."/>
            <person name="Baldrian P."/>
            <person name="Vilgalys R."/>
            <person name="Henrissat B."/>
            <person name="Grigoriev I.V."/>
            <person name="Hibbett D."/>
            <person name="Nagy L.G."/>
            <person name="Martin F.M."/>
        </authorList>
    </citation>
    <scope>NUCLEOTIDE SEQUENCE</scope>
    <source>
        <strain evidence="2">Prilba</strain>
    </source>
</reference>
<dbReference type="OrthoDB" id="3160534at2759"/>
<accession>A0A9P5N4K0</accession>
<organism evidence="2 3">
    <name type="scientific">Russula ochroleuca</name>
    <dbReference type="NCBI Taxonomy" id="152965"/>
    <lineage>
        <taxon>Eukaryota</taxon>
        <taxon>Fungi</taxon>
        <taxon>Dikarya</taxon>
        <taxon>Basidiomycota</taxon>
        <taxon>Agaricomycotina</taxon>
        <taxon>Agaricomycetes</taxon>
        <taxon>Russulales</taxon>
        <taxon>Russulaceae</taxon>
        <taxon>Russula</taxon>
    </lineage>
</organism>
<dbReference type="AlphaFoldDB" id="A0A9P5N4K0"/>
<proteinExistence type="predicted"/>
<dbReference type="EMBL" id="WHVB01000002">
    <property type="protein sequence ID" value="KAF8486306.1"/>
    <property type="molecule type" value="Genomic_DNA"/>
</dbReference>
<evidence type="ECO:0000313" key="3">
    <source>
        <dbReference type="Proteomes" id="UP000759537"/>
    </source>
</evidence>
<protein>
    <submittedName>
        <fullName evidence="2">Uncharacterized protein</fullName>
    </submittedName>
</protein>